<feature type="non-terminal residue" evidence="2">
    <location>
        <position position="1"/>
    </location>
</feature>
<comment type="caution">
    <text evidence="2">The sequence shown here is derived from an EMBL/GenBank/DDBJ whole genome shotgun (WGS) entry which is preliminary data.</text>
</comment>
<gene>
    <name evidence="2" type="ORF">PMEA_00032807</name>
</gene>
<evidence type="ECO:0000313" key="3">
    <source>
        <dbReference type="Proteomes" id="UP001159428"/>
    </source>
</evidence>
<dbReference type="EMBL" id="CALNXJ010000079">
    <property type="protein sequence ID" value="CAH3161328.1"/>
    <property type="molecule type" value="Genomic_DNA"/>
</dbReference>
<organism evidence="2 3">
    <name type="scientific">Pocillopora meandrina</name>
    <dbReference type="NCBI Taxonomy" id="46732"/>
    <lineage>
        <taxon>Eukaryota</taxon>
        <taxon>Metazoa</taxon>
        <taxon>Cnidaria</taxon>
        <taxon>Anthozoa</taxon>
        <taxon>Hexacorallia</taxon>
        <taxon>Scleractinia</taxon>
        <taxon>Astrocoeniina</taxon>
        <taxon>Pocilloporidae</taxon>
        <taxon>Pocillopora</taxon>
    </lineage>
</organism>
<feature type="region of interest" description="Disordered" evidence="1">
    <location>
        <begin position="73"/>
        <end position="98"/>
    </location>
</feature>
<accession>A0AAU9Y0H1</accession>
<reference evidence="2 3" key="1">
    <citation type="submission" date="2022-05" db="EMBL/GenBank/DDBJ databases">
        <authorList>
            <consortium name="Genoscope - CEA"/>
            <person name="William W."/>
        </authorList>
    </citation>
    <scope>NUCLEOTIDE SEQUENCE [LARGE SCALE GENOMIC DNA]</scope>
</reference>
<name>A0AAU9Y0H1_9CNID</name>
<protein>
    <submittedName>
        <fullName evidence="2">Uncharacterized protein</fullName>
    </submittedName>
</protein>
<dbReference type="Proteomes" id="UP001159428">
    <property type="component" value="Unassembled WGS sequence"/>
</dbReference>
<proteinExistence type="predicted"/>
<dbReference type="AlphaFoldDB" id="A0AAU9Y0H1"/>
<evidence type="ECO:0000256" key="1">
    <source>
        <dbReference type="SAM" id="MobiDB-lite"/>
    </source>
</evidence>
<sequence>ANVREVYKSLVGDDGAQILWDFSKSFDGPENKNVNQQILAGVQSTGGVTPVSTIKAAEEKERYTKYMTVDYMSSEQSMSESEGENAENGYESPDVERPKKKVFSVSTLPWRSPEFTQVMHSLDRKLMQRRSAKATNMLVERHRSGIISSRPTPDDADAYALA</sequence>
<keyword evidence="3" id="KW-1185">Reference proteome</keyword>
<feature type="region of interest" description="Disordered" evidence="1">
    <location>
        <begin position="142"/>
        <end position="162"/>
    </location>
</feature>
<evidence type="ECO:0000313" key="2">
    <source>
        <dbReference type="EMBL" id="CAH3161328.1"/>
    </source>
</evidence>